<evidence type="ECO:0000256" key="5">
    <source>
        <dbReference type="ARBA" id="ARBA00023316"/>
    </source>
</evidence>
<feature type="compositionally biased region" description="Low complexity" evidence="7">
    <location>
        <begin position="93"/>
        <end position="120"/>
    </location>
</feature>
<dbReference type="Proteomes" id="UP000251634">
    <property type="component" value="Unassembled WGS sequence"/>
</dbReference>
<comment type="domain">
    <text evidence="6">Has an N-terminal Jag-N domain and 2 RNA-binding domains (KH and R3H).</text>
</comment>
<dbReference type="Gene3D" id="3.30.30.80">
    <property type="entry name" value="probable RNA-binding protein from clostridium symbiosum atcc 14940"/>
    <property type="match status" value="1"/>
</dbReference>
<dbReference type="PROSITE" id="PS51061">
    <property type="entry name" value="R3H"/>
    <property type="match status" value="1"/>
</dbReference>
<dbReference type="RefSeq" id="WP_112116209.1">
    <property type="nucleotide sequence ID" value="NZ_PRKZ01000009.1"/>
</dbReference>
<dbReference type="HAMAP" id="MF_00867">
    <property type="entry name" value="KhpB"/>
    <property type="match status" value="1"/>
</dbReference>
<feature type="compositionally biased region" description="Basic and acidic residues" evidence="7">
    <location>
        <begin position="262"/>
        <end position="277"/>
    </location>
</feature>
<dbReference type="Gene3D" id="3.30.1370.50">
    <property type="entry name" value="R3H-like domain"/>
    <property type="match status" value="1"/>
</dbReference>
<keyword evidence="3 6" id="KW-0133">Cell shape</keyword>
<keyword evidence="1 6" id="KW-0963">Cytoplasm</keyword>
<dbReference type="GO" id="GO:0005737">
    <property type="term" value="C:cytoplasm"/>
    <property type="evidence" value="ECO:0007669"/>
    <property type="project" value="UniProtKB-SubCell"/>
</dbReference>
<dbReference type="GO" id="GO:0071555">
    <property type="term" value="P:cell wall organization"/>
    <property type="evidence" value="ECO:0007669"/>
    <property type="project" value="UniProtKB-KW"/>
</dbReference>
<evidence type="ECO:0000256" key="3">
    <source>
        <dbReference type="ARBA" id="ARBA00022960"/>
    </source>
</evidence>
<keyword evidence="5 6" id="KW-0961">Cell wall biogenesis/degradation</keyword>
<gene>
    <name evidence="6" type="primary">khpB</name>
    <name evidence="6" type="synonym">eloR</name>
    <name evidence="9" type="ORF">C4N25_11470</name>
</gene>
<feature type="compositionally biased region" description="Gly residues" evidence="7">
    <location>
        <begin position="300"/>
        <end position="315"/>
    </location>
</feature>
<dbReference type="InterPro" id="IPR001374">
    <property type="entry name" value="R3H_dom"/>
</dbReference>
<evidence type="ECO:0000256" key="1">
    <source>
        <dbReference type="ARBA" id="ARBA00022490"/>
    </source>
</evidence>
<feature type="region of interest" description="Disordered" evidence="7">
    <location>
        <begin position="261"/>
        <end position="365"/>
    </location>
</feature>
<dbReference type="SUPFAM" id="SSF82708">
    <property type="entry name" value="R3H domain"/>
    <property type="match status" value="1"/>
</dbReference>
<feature type="region of interest" description="Disordered" evidence="7">
    <location>
        <begin position="72"/>
        <end position="127"/>
    </location>
</feature>
<dbReference type="NCBIfam" id="NF041568">
    <property type="entry name" value="Jag_EloR"/>
    <property type="match status" value="1"/>
</dbReference>
<dbReference type="GO" id="GO:0008360">
    <property type="term" value="P:regulation of cell shape"/>
    <property type="evidence" value="ECO:0007669"/>
    <property type="project" value="UniProtKB-KW"/>
</dbReference>
<dbReference type="PANTHER" id="PTHR35800:SF1">
    <property type="entry name" value="RNA-BINDING PROTEIN KHPB"/>
    <property type="match status" value="1"/>
</dbReference>
<comment type="subcellular location">
    <subcellularLocation>
        <location evidence="6">Cytoplasm</location>
    </subcellularLocation>
</comment>
<evidence type="ECO:0000313" key="9">
    <source>
        <dbReference type="EMBL" id="RAW48383.1"/>
    </source>
</evidence>
<dbReference type="InterPro" id="IPR039247">
    <property type="entry name" value="KhpB"/>
</dbReference>
<dbReference type="CDD" id="cd02644">
    <property type="entry name" value="R3H_jag"/>
    <property type="match status" value="1"/>
</dbReference>
<dbReference type="InterPro" id="IPR034079">
    <property type="entry name" value="R3H_KhpB"/>
</dbReference>
<dbReference type="CDD" id="cd02414">
    <property type="entry name" value="KH-II_Jag"/>
    <property type="match status" value="1"/>
</dbReference>
<comment type="subunit">
    <text evidence="6">Forms a complex with KhpA.</text>
</comment>
<dbReference type="Gene3D" id="3.30.300.20">
    <property type="match status" value="1"/>
</dbReference>
<dbReference type="Pfam" id="PF14804">
    <property type="entry name" value="Jag_N"/>
    <property type="match status" value="1"/>
</dbReference>
<organism evidence="9 10">
    <name type="scientific">Faecalibacterium prausnitzii</name>
    <dbReference type="NCBI Taxonomy" id="853"/>
    <lineage>
        <taxon>Bacteria</taxon>
        <taxon>Bacillati</taxon>
        <taxon>Bacillota</taxon>
        <taxon>Clostridia</taxon>
        <taxon>Eubacteriales</taxon>
        <taxon>Oscillospiraceae</taxon>
        <taxon>Faecalibacterium</taxon>
    </lineage>
</organism>
<comment type="caution">
    <text evidence="6">Lacks conserved residue(s) required for the propagation of feature annotation.</text>
</comment>
<feature type="compositionally biased region" description="Gly residues" evidence="7">
    <location>
        <begin position="325"/>
        <end position="335"/>
    </location>
</feature>
<dbReference type="GO" id="GO:0009252">
    <property type="term" value="P:peptidoglycan biosynthetic process"/>
    <property type="evidence" value="ECO:0007669"/>
    <property type="project" value="UniProtKB-UniRule"/>
</dbReference>
<comment type="similarity">
    <text evidence="6">Belongs to the KhpB RNA-binding protein family.</text>
</comment>
<accession>A0A329TH76</accession>
<evidence type="ECO:0000313" key="10">
    <source>
        <dbReference type="Proteomes" id="UP000251634"/>
    </source>
</evidence>
<reference evidence="9 10" key="1">
    <citation type="submission" date="2018-02" db="EMBL/GenBank/DDBJ databases">
        <title>Complete genome sequencing of Faecalibacterium prausnitzii strains isolated from the human gut.</title>
        <authorList>
            <person name="Fitzgerald B.C."/>
            <person name="Shkoporov A.N."/>
            <person name="Ross P.R."/>
            <person name="Hill C."/>
        </authorList>
    </citation>
    <scope>NUCLEOTIDE SEQUENCE [LARGE SCALE GENOMIC DNA]</scope>
    <source>
        <strain evidence="9 10">APC942/8-14-2</strain>
    </source>
</reference>
<dbReference type="EMBL" id="PRKZ01000009">
    <property type="protein sequence ID" value="RAW48383.1"/>
    <property type="molecule type" value="Genomic_DNA"/>
</dbReference>
<evidence type="ECO:0000259" key="8">
    <source>
        <dbReference type="PROSITE" id="PS51061"/>
    </source>
</evidence>
<feature type="domain" description="R3H" evidence="8">
    <location>
        <begin position="217"/>
        <end position="283"/>
    </location>
</feature>
<keyword evidence="2 6" id="KW-0694">RNA-binding</keyword>
<dbReference type="SMART" id="SM00393">
    <property type="entry name" value="R3H"/>
    <property type="match status" value="1"/>
</dbReference>
<evidence type="ECO:0000256" key="2">
    <source>
        <dbReference type="ARBA" id="ARBA00022884"/>
    </source>
</evidence>
<sequence length="381" mass="40918">MIRTQEATGKTVDEARANACAKLGVQADDINVSYEVLEMPQKTGFLGLKLTPAKVRVTVEEADPVPAAPVVEEKAAPAPVAEEPKAEEKTPVEEAPAAPAAEEAPAAQPVEEAAAEAAPAEGEEVEVPIHIEENNKVKAAVDYLREVIARMGVENVTFSAVQKGEATIIRLDGEKLGALIGRRGETMESLSYLASLVANRLEGDYIKLGLDVAGYRDKRESDLTALAQRIGAKVRKTGRSFAMEPMNPYERRIIHSAIGKMEGVRSESKGEGRDRRVVIYSTAPDAQTENTYGERRGRGGRPNGRRPGGNRGGYRGGDRNERGGRSGGYRGGRSGSRGPRGSSVPERTYAPRDAESAAPVAPKRTERVDDFADLSFGKIEL</sequence>
<evidence type="ECO:0000256" key="4">
    <source>
        <dbReference type="ARBA" id="ARBA00023186"/>
    </source>
</evidence>
<feature type="compositionally biased region" description="Low complexity" evidence="7">
    <location>
        <begin position="72"/>
        <end position="81"/>
    </location>
</feature>
<dbReference type="InterPro" id="IPR032782">
    <property type="entry name" value="KhpB_N"/>
</dbReference>
<dbReference type="InterPro" id="IPR036867">
    <property type="entry name" value="R3H_dom_sf"/>
</dbReference>
<comment type="function">
    <text evidence="6">A probable RNA chaperone. Forms a complex with KhpA which binds to cellular RNA and controls its expression. Plays a role in peptidoglycan (PG) homeostasis and cell length regulation.</text>
</comment>
<dbReference type="AlphaFoldDB" id="A0A329TH76"/>
<dbReference type="PANTHER" id="PTHR35800">
    <property type="entry name" value="PROTEIN JAG"/>
    <property type="match status" value="1"/>
</dbReference>
<feature type="compositionally biased region" description="Basic and acidic residues" evidence="7">
    <location>
        <begin position="82"/>
        <end position="92"/>
    </location>
</feature>
<name>A0A329TH76_9FIRM</name>
<dbReference type="SMART" id="SM01245">
    <property type="entry name" value="Jag_N"/>
    <property type="match status" value="1"/>
</dbReference>
<dbReference type="Pfam" id="PF01424">
    <property type="entry name" value="R3H"/>
    <property type="match status" value="1"/>
</dbReference>
<evidence type="ECO:0000256" key="7">
    <source>
        <dbReference type="SAM" id="MobiDB-lite"/>
    </source>
</evidence>
<dbReference type="InterPro" id="IPR015946">
    <property type="entry name" value="KH_dom-like_a/b"/>
</dbReference>
<evidence type="ECO:0000256" key="6">
    <source>
        <dbReference type="HAMAP-Rule" id="MF_00867"/>
    </source>
</evidence>
<dbReference type="InterPro" id="IPR038008">
    <property type="entry name" value="Jag_KH"/>
</dbReference>
<comment type="caution">
    <text evidence="9">The sequence shown here is derived from an EMBL/GenBank/DDBJ whole genome shotgun (WGS) entry which is preliminary data.</text>
</comment>
<protein>
    <recommendedName>
        <fullName evidence="6">RNA-binding protein KhpB</fullName>
    </recommendedName>
    <alternativeName>
        <fullName evidence="6">RNA-binding protein EloR</fullName>
    </alternativeName>
</protein>
<dbReference type="InterPro" id="IPR038247">
    <property type="entry name" value="Jag_N_dom_sf"/>
</dbReference>
<dbReference type="Pfam" id="PF13083">
    <property type="entry name" value="KH_KhpA-B"/>
    <property type="match status" value="1"/>
</dbReference>
<proteinExistence type="inferred from homology"/>
<dbReference type="GO" id="GO:0003723">
    <property type="term" value="F:RNA binding"/>
    <property type="evidence" value="ECO:0007669"/>
    <property type="project" value="UniProtKB-UniRule"/>
</dbReference>
<keyword evidence="4 6" id="KW-0143">Chaperone</keyword>